<evidence type="ECO:0000256" key="2">
    <source>
        <dbReference type="SAM" id="MobiDB-lite"/>
    </source>
</evidence>
<feature type="compositionally biased region" description="Basic and acidic residues" evidence="2">
    <location>
        <begin position="196"/>
        <end position="206"/>
    </location>
</feature>
<dbReference type="InterPro" id="IPR036869">
    <property type="entry name" value="J_dom_sf"/>
</dbReference>
<reference evidence="3 4" key="1">
    <citation type="submission" date="2022-08" db="EMBL/GenBank/DDBJ databases">
        <title>Reclassification of Massilia species as members of the genera Telluria, Duganella, Pseudoduganella, Mokoshia gen. nov. and Zemynaea gen. nov. using orthogonal and non-orthogonal genome-based approaches.</title>
        <authorList>
            <person name="Bowman J.P."/>
        </authorList>
    </citation>
    <scope>NUCLEOTIDE SEQUENCE [LARGE SCALE GENOMIC DNA]</scope>
    <source>
        <strain evidence="3 4">JCM 31606</strain>
    </source>
</reference>
<dbReference type="Gene3D" id="1.10.287.110">
    <property type="entry name" value="DnaJ domain"/>
    <property type="match status" value="1"/>
</dbReference>
<evidence type="ECO:0000256" key="1">
    <source>
        <dbReference type="SAM" id="Coils"/>
    </source>
</evidence>
<organism evidence="3 4">
    <name type="scientific">Massilia terrae</name>
    <dbReference type="NCBI Taxonomy" id="1811224"/>
    <lineage>
        <taxon>Bacteria</taxon>
        <taxon>Pseudomonadati</taxon>
        <taxon>Pseudomonadota</taxon>
        <taxon>Betaproteobacteria</taxon>
        <taxon>Burkholderiales</taxon>
        <taxon>Oxalobacteraceae</taxon>
        <taxon>Telluria group</taxon>
        <taxon>Massilia</taxon>
    </lineage>
</organism>
<gene>
    <name evidence="3" type="ORF">NX778_23565</name>
</gene>
<keyword evidence="1" id="KW-0175">Coiled coil</keyword>
<evidence type="ECO:0000313" key="3">
    <source>
        <dbReference type="EMBL" id="MCS0661055.1"/>
    </source>
</evidence>
<feature type="coiled-coil region" evidence="1">
    <location>
        <begin position="28"/>
        <end position="55"/>
    </location>
</feature>
<evidence type="ECO:0000313" key="4">
    <source>
        <dbReference type="Proteomes" id="UP001204621"/>
    </source>
</evidence>
<proteinExistence type="predicted"/>
<dbReference type="RefSeq" id="WP_258814253.1">
    <property type="nucleotide sequence ID" value="NZ_JANUGU010000012.1"/>
</dbReference>
<accession>A0ABT2D6R1</accession>
<comment type="caution">
    <text evidence="3">The sequence shown here is derived from an EMBL/GenBank/DDBJ whole genome shotgun (WGS) entry which is preliminary data.</text>
</comment>
<sequence>MKLTNARHSLSIAESRAKDSHSRVRRQFNTLIKKLEAARRRLADWEAALPGIMNEAEREFHPLAQAYSVHQREMLVLLDQMHQHRSLGKRERAKLSDFICTLALELMAGGDDVEFKDIYNRHSGGDFDEETEQDDAISLSMIADILGLQMDDDDLRSPEDMLEAMAAREGQGFSEEQPAGRAKAGARRKSASALAQERRQAAAEDELKQSVRDIFRKLASGLHPDREPDADQRERKTALMQRVNVAYKAQDLLSLLDLQWEAQQIDQADLNSLSEERIKAYNNILERQLRETRSELDGIEQNAVMDSGGRLRRRPTPQLLLRCLRVDIAEMRAKVNTITIELNEFKDIKKLKAWLKTYSPAVRHDYDDVYWF</sequence>
<feature type="region of interest" description="Disordered" evidence="2">
    <location>
        <begin position="168"/>
        <end position="206"/>
    </location>
</feature>
<dbReference type="EMBL" id="JANUGU010000012">
    <property type="protein sequence ID" value="MCS0661055.1"/>
    <property type="molecule type" value="Genomic_DNA"/>
</dbReference>
<dbReference type="Proteomes" id="UP001204621">
    <property type="component" value="Unassembled WGS sequence"/>
</dbReference>
<name>A0ABT2D6R1_9BURK</name>
<keyword evidence="4" id="KW-1185">Reference proteome</keyword>
<dbReference type="SUPFAM" id="SSF46565">
    <property type="entry name" value="Chaperone J-domain"/>
    <property type="match status" value="1"/>
</dbReference>
<protein>
    <submittedName>
        <fullName evidence="3">J domain-containing protein</fullName>
    </submittedName>
</protein>